<evidence type="ECO:0000313" key="3">
    <source>
        <dbReference type="EMBL" id="CAA6815128.1"/>
    </source>
</evidence>
<keyword evidence="1" id="KW-1133">Transmembrane helix</keyword>
<proteinExistence type="predicted"/>
<feature type="transmembrane region" description="Helical" evidence="1">
    <location>
        <begin position="12"/>
        <end position="29"/>
    </location>
</feature>
<dbReference type="AlphaFoldDB" id="A0A6S6TJV3"/>
<dbReference type="SUPFAM" id="SSF54001">
    <property type="entry name" value="Cysteine proteinases"/>
    <property type="match status" value="1"/>
</dbReference>
<keyword evidence="1" id="KW-0472">Membrane</keyword>
<keyword evidence="1" id="KW-0812">Transmembrane</keyword>
<dbReference type="Gene3D" id="3.10.620.30">
    <property type="match status" value="1"/>
</dbReference>
<dbReference type="InterPro" id="IPR002931">
    <property type="entry name" value="Transglutaminase-like"/>
</dbReference>
<protein>
    <recommendedName>
        <fullName evidence="2">Transglutaminase-like domain-containing protein</fullName>
    </recommendedName>
</protein>
<organism evidence="3">
    <name type="scientific">uncultured Sulfurovum sp</name>
    <dbReference type="NCBI Taxonomy" id="269237"/>
    <lineage>
        <taxon>Bacteria</taxon>
        <taxon>Pseudomonadati</taxon>
        <taxon>Campylobacterota</taxon>
        <taxon>Epsilonproteobacteria</taxon>
        <taxon>Campylobacterales</taxon>
        <taxon>Sulfurovaceae</taxon>
        <taxon>Sulfurovum</taxon>
        <taxon>environmental samples</taxon>
    </lineage>
</organism>
<name>A0A6S6TJV3_9BACT</name>
<gene>
    <name evidence="3" type="ORF">HELGO_WM4328</name>
</gene>
<evidence type="ECO:0000259" key="2">
    <source>
        <dbReference type="Pfam" id="PF01841"/>
    </source>
</evidence>
<sequence>MSSKFSHTLSKIVMGIFALYFLYLFIQAIDVVNRRHTGTNNGTYVNSTRSSPELKNLANKLSKDCKNDECRVQNILDYITNIPYVINNYTAHSPQDTLQQNFGDCDDKSNLLISLLHELKIESYFVLVPEHIFVIVALNNITAKKALYLNNRPYYILESTAKGSSIGFPLNYKLNEISTIIEPFENKKLDIKNIEYK</sequence>
<feature type="domain" description="Transglutaminase-like" evidence="2">
    <location>
        <begin position="56"/>
        <end position="126"/>
    </location>
</feature>
<reference evidence="3" key="1">
    <citation type="submission" date="2020-01" db="EMBL/GenBank/DDBJ databases">
        <authorList>
            <person name="Meier V. D."/>
            <person name="Meier V D."/>
        </authorList>
    </citation>
    <scope>NUCLEOTIDE SEQUENCE</scope>
    <source>
        <strain evidence="3">HLG_WM_MAG_05</strain>
    </source>
</reference>
<evidence type="ECO:0000256" key="1">
    <source>
        <dbReference type="SAM" id="Phobius"/>
    </source>
</evidence>
<dbReference type="Pfam" id="PF01841">
    <property type="entry name" value="Transglut_core"/>
    <property type="match status" value="1"/>
</dbReference>
<dbReference type="EMBL" id="CACVAU010000044">
    <property type="protein sequence ID" value="CAA6815128.1"/>
    <property type="molecule type" value="Genomic_DNA"/>
</dbReference>
<accession>A0A6S6TJV3</accession>
<dbReference type="InterPro" id="IPR038765">
    <property type="entry name" value="Papain-like_cys_pep_sf"/>
</dbReference>